<gene>
    <name evidence="2" type="ORF">NEMVEDRAFT_v1g241754</name>
</gene>
<reference evidence="2 3" key="1">
    <citation type="journal article" date="2007" name="Science">
        <title>Sea anemone genome reveals ancestral eumetazoan gene repertoire and genomic organization.</title>
        <authorList>
            <person name="Putnam N.H."/>
            <person name="Srivastava M."/>
            <person name="Hellsten U."/>
            <person name="Dirks B."/>
            <person name="Chapman J."/>
            <person name="Salamov A."/>
            <person name="Terry A."/>
            <person name="Shapiro H."/>
            <person name="Lindquist E."/>
            <person name="Kapitonov V.V."/>
            <person name="Jurka J."/>
            <person name="Genikhovich G."/>
            <person name="Grigoriev I.V."/>
            <person name="Lucas S.M."/>
            <person name="Steele R.E."/>
            <person name="Finnerty J.R."/>
            <person name="Technau U."/>
            <person name="Martindale M.Q."/>
            <person name="Rokhsar D.S."/>
        </authorList>
    </citation>
    <scope>NUCLEOTIDE SEQUENCE [LARGE SCALE GENOMIC DNA]</scope>
    <source>
        <strain evidence="3">CH2 X CH6</strain>
    </source>
</reference>
<sequence length="115" mass="12032">MAKRGQRISKQKSDEENATITEPSVDEEGEMKGVGVNSKIEENSNIEEEKVSSETGPQPGLLWRLSGGVYNKAANVVGGVGSVAGSAISTTCSAVTTVGGYAITPFRKTPKDKSD</sequence>
<evidence type="ECO:0000313" key="2">
    <source>
        <dbReference type="EMBL" id="EDO43140.1"/>
    </source>
</evidence>
<dbReference type="AlphaFoldDB" id="A7RZF2"/>
<dbReference type="InParanoid" id="A7RZF2"/>
<dbReference type="EMBL" id="DS469557">
    <property type="protein sequence ID" value="EDO43140.1"/>
    <property type="molecule type" value="Genomic_DNA"/>
</dbReference>
<feature type="region of interest" description="Disordered" evidence="1">
    <location>
        <begin position="1"/>
        <end position="59"/>
    </location>
</feature>
<accession>A7RZF2</accession>
<dbReference type="OrthoDB" id="10038475at2759"/>
<evidence type="ECO:0000313" key="3">
    <source>
        <dbReference type="Proteomes" id="UP000001593"/>
    </source>
</evidence>
<dbReference type="HOGENOM" id="CLU_2111742_0_0_1"/>
<dbReference type="Proteomes" id="UP000001593">
    <property type="component" value="Unassembled WGS sequence"/>
</dbReference>
<feature type="compositionally biased region" description="Basic residues" evidence="1">
    <location>
        <begin position="1"/>
        <end position="10"/>
    </location>
</feature>
<protein>
    <recommendedName>
        <fullName evidence="4">Transmembrane protein 263</fullName>
    </recommendedName>
</protein>
<keyword evidence="3" id="KW-1185">Reference proteome</keyword>
<name>A7RZF2_NEMVE</name>
<evidence type="ECO:0008006" key="4">
    <source>
        <dbReference type="Google" id="ProtNLM"/>
    </source>
</evidence>
<feature type="compositionally biased region" description="Basic and acidic residues" evidence="1">
    <location>
        <begin position="39"/>
        <end position="52"/>
    </location>
</feature>
<proteinExistence type="predicted"/>
<evidence type="ECO:0000256" key="1">
    <source>
        <dbReference type="SAM" id="MobiDB-lite"/>
    </source>
</evidence>
<organism evidence="2 3">
    <name type="scientific">Nematostella vectensis</name>
    <name type="common">Starlet sea anemone</name>
    <dbReference type="NCBI Taxonomy" id="45351"/>
    <lineage>
        <taxon>Eukaryota</taxon>
        <taxon>Metazoa</taxon>
        <taxon>Cnidaria</taxon>
        <taxon>Anthozoa</taxon>
        <taxon>Hexacorallia</taxon>
        <taxon>Actiniaria</taxon>
        <taxon>Edwardsiidae</taxon>
        <taxon>Nematostella</taxon>
    </lineage>
</organism>
<dbReference type="KEGG" id="nve:5514978"/>